<evidence type="ECO:0000256" key="5">
    <source>
        <dbReference type="HAMAP-Rule" id="MF_00527"/>
    </source>
</evidence>
<evidence type="ECO:0000313" key="6">
    <source>
        <dbReference type="EMBL" id="OGM00888.1"/>
    </source>
</evidence>
<evidence type="ECO:0000256" key="4">
    <source>
        <dbReference type="ARBA" id="ARBA00023204"/>
    </source>
</evidence>
<dbReference type="EMBL" id="MGFG01000021">
    <property type="protein sequence ID" value="OGM00888.1"/>
    <property type="molecule type" value="Genomic_DNA"/>
</dbReference>
<dbReference type="AlphaFoldDB" id="A0A1F7WFC1"/>
<dbReference type="GO" id="GO:0003905">
    <property type="term" value="F:alkylbase DNA N-glycosylase activity"/>
    <property type="evidence" value="ECO:0007669"/>
    <property type="project" value="InterPro"/>
</dbReference>
<dbReference type="GO" id="GO:0006284">
    <property type="term" value="P:base-excision repair"/>
    <property type="evidence" value="ECO:0007669"/>
    <property type="project" value="InterPro"/>
</dbReference>
<proteinExistence type="inferred from homology"/>
<evidence type="ECO:0000256" key="1">
    <source>
        <dbReference type="ARBA" id="ARBA00009232"/>
    </source>
</evidence>
<dbReference type="InterPro" id="IPR003180">
    <property type="entry name" value="MPG"/>
</dbReference>
<dbReference type="CDD" id="cd00540">
    <property type="entry name" value="AAG"/>
    <property type="match status" value="1"/>
</dbReference>
<reference evidence="6 7" key="1">
    <citation type="journal article" date="2016" name="Nat. Commun.">
        <title>Thousands of microbial genomes shed light on interconnected biogeochemical processes in an aquifer system.</title>
        <authorList>
            <person name="Anantharaman K."/>
            <person name="Brown C.T."/>
            <person name="Hug L.A."/>
            <person name="Sharon I."/>
            <person name="Castelle C.J."/>
            <person name="Probst A.J."/>
            <person name="Thomas B.C."/>
            <person name="Singh A."/>
            <person name="Wilkins M.J."/>
            <person name="Karaoz U."/>
            <person name="Brodie E.L."/>
            <person name="Williams K.H."/>
            <person name="Hubbard S.S."/>
            <person name="Banfield J.F."/>
        </authorList>
    </citation>
    <scope>NUCLEOTIDE SEQUENCE [LARGE SCALE GENOMIC DNA]</scope>
</reference>
<evidence type="ECO:0000256" key="2">
    <source>
        <dbReference type="ARBA" id="ARBA00022763"/>
    </source>
</evidence>
<dbReference type="InterPro" id="IPR011034">
    <property type="entry name" value="Formyl_transferase-like_C_sf"/>
</dbReference>
<dbReference type="Pfam" id="PF02245">
    <property type="entry name" value="Pur_DNA_glyco"/>
    <property type="match status" value="1"/>
</dbReference>
<keyword evidence="3 5" id="KW-0378">Hydrolase</keyword>
<dbReference type="HAMAP" id="MF_00527">
    <property type="entry name" value="3MGH"/>
    <property type="match status" value="1"/>
</dbReference>
<comment type="caution">
    <text evidence="6">The sequence shown here is derived from an EMBL/GenBank/DDBJ whole genome shotgun (WGS) entry which is preliminary data.</text>
</comment>
<dbReference type="GO" id="GO:0003677">
    <property type="term" value="F:DNA binding"/>
    <property type="evidence" value="ECO:0007669"/>
    <property type="project" value="InterPro"/>
</dbReference>
<comment type="similarity">
    <text evidence="1 5">Belongs to the DNA glycosylase MPG family.</text>
</comment>
<dbReference type="SUPFAM" id="SSF50486">
    <property type="entry name" value="FMT C-terminal domain-like"/>
    <property type="match status" value="1"/>
</dbReference>
<protein>
    <recommendedName>
        <fullName evidence="5">Putative 3-methyladenine DNA glycosylase</fullName>
        <ecNumber evidence="5">3.2.2.-</ecNumber>
    </recommendedName>
</protein>
<dbReference type="STRING" id="1802424.A2480_00105"/>
<gene>
    <name evidence="6" type="ORF">A2480_00105</name>
</gene>
<keyword evidence="2 5" id="KW-0227">DNA damage</keyword>
<accession>A0A1F7WFC1</accession>
<dbReference type="Proteomes" id="UP000176988">
    <property type="component" value="Unassembled WGS sequence"/>
</dbReference>
<dbReference type="PANTHER" id="PTHR10429">
    <property type="entry name" value="DNA-3-METHYLADENINE GLYCOSYLASE"/>
    <property type="match status" value="1"/>
</dbReference>
<sequence length="186" mass="21129">MGTQLLSNNFFNRPTLDVARELLGARLAVRDTTGRIGRHTITEVEAYDGPEDLASHASRGRTERNTPMFGPPGYWYVYLCYGMHWMLNIVTGPIDYPAAVLIRGLEDISGPARLTKRLDIDRRFDSLVANRRTGLWIETGRTMSNAEVKRLPRIGVDYAGDWADRPYRFIVSLELVKKMGKKTQKV</sequence>
<name>A0A1F7WFC1_9BACT</name>
<keyword evidence="4 5" id="KW-0234">DNA repair</keyword>
<organism evidence="6 7">
    <name type="scientific">Candidatus Uhrbacteria bacterium RIFOXYC2_FULL_47_19</name>
    <dbReference type="NCBI Taxonomy" id="1802424"/>
    <lineage>
        <taxon>Bacteria</taxon>
        <taxon>Candidatus Uhriibacteriota</taxon>
    </lineage>
</organism>
<dbReference type="InterPro" id="IPR036995">
    <property type="entry name" value="MPG_sf"/>
</dbReference>
<evidence type="ECO:0000313" key="7">
    <source>
        <dbReference type="Proteomes" id="UP000176988"/>
    </source>
</evidence>
<dbReference type="PANTHER" id="PTHR10429:SF0">
    <property type="entry name" value="DNA-3-METHYLADENINE GLYCOSYLASE"/>
    <property type="match status" value="1"/>
</dbReference>
<dbReference type="Gene3D" id="3.10.300.10">
    <property type="entry name" value="Methylpurine-DNA glycosylase (MPG)"/>
    <property type="match status" value="2"/>
</dbReference>
<evidence type="ECO:0000256" key="3">
    <source>
        <dbReference type="ARBA" id="ARBA00022801"/>
    </source>
</evidence>
<dbReference type="EC" id="3.2.2.-" evidence="5"/>